<evidence type="ECO:0000313" key="1">
    <source>
        <dbReference type="EMBL" id="OAK67749.1"/>
    </source>
</evidence>
<gene>
    <name evidence="1" type="ORF">ABB05_18800</name>
</gene>
<name>A0A177ZJW6_9BACI</name>
<keyword evidence="2" id="KW-1185">Reference proteome</keyword>
<protein>
    <recommendedName>
        <fullName evidence="3">Spore germination protein GerPE</fullName>
    </recommendedName>
</protein>
<comment type="caution">
    <text evidence="1">The sequence shown here is derived from an EMBL/GenBank/DDBJ whole genome shotgun (WGS) entry which is preliminary data.</text>
</comment>
<dbReference type="AlphaFoldDB" id="A0A177ZJW6"/>
<dbReference type="Proteomes" id="UP000077881">
    <property type="component" value="Unassembled WGS sequence"/>
</dbReference>
<evidence type="ECO:0000313" key="2">
    <source>
        <dbReference type="Proteomes" id="UP000077881"/>
    </source>
</evidence>
<proteinExistence type="predicted"/>
<dbReference type="Pfam" id="PF10970">
    <property type="entry name" value="GerPE"/>
    <property type="match status" value="1"/>
</dbReference>
<evidence type="ECO:0008006" key="3">
    <source>
        <dbReference type="Google" id="ProtNLM"/>
    </source>
</evidence>
<accession>A0A177ZJW6</accession>
<organism evidence="1 2">
    <name type="scientific">Lederbergia galactosidilytica</name>
    <dbReference type="NCBI Taxonomy" id="217031"/>
    <lineage>
        <taxon>Bacteria</taxon>
        <taxon>Bacillati</taxon>
        <taxon>Bacillota</taxon>
        <taxon>Bacilli</taxon>
        <taxon>Bacillales</taxon>
        <taxon>Bacillaceae</taxon>
        <taxon>Lederbergia</taxon>
    </lineage>
</organism>
<dbReference type="InterPro" id="IPR024496">
    <property type="entry name" value="Spore_germ_GerPE"/>
</dbReference>
<dbReference type="STRING" id="217031.ABB05_18800"/>
<dbReference type="RefSeq" id="WP_064468695.1">
    <property type="nucleotide sequence ID" value="NZ_JAGGKH010000011.1"/>
</dbReference>
<dbReference type="PATRIC" id="fig|217031.6.peg.4082"/>
<dbReference type="EMBL" id="LDJR01000059">
    <property type="protein sequence ID" value="OAK67749.1"/>
    <property type="molecule type" value="Genomic_DNA"/>
</dbReference>
<sequence length="130" mass="14813">MWKRNSMVQTIHITNIIFSSILEIGDTVRTRGYSRALADQRREEIFFGNEGNFGTYSIFSEPTIMPPLPPLPKIEKYHALPNIRVGNIRIKGLSASAIIQVGNTHNVYMDSKIHHIRHLPAEVMNKEEGE</sequence>
<reference evidence="1 2" key="1">
    <citation type="submission" date="2015-05" db="EMBL/GenBank/DDBJ databases">
        <title>Comparison of genome.</title>
        <authorList>
            <person name="Zheng Z."/>
            <person name="Sun M."/>
        </authorList>
    </citation>
    <scope>NUCLEOTIDE SEQUENCE [LARGE SCALE GENOMIC DNA]</scope>
    <source>
        <strain evidence="1 2">G25-74</strain>
    </source>
</reference>